<keyword evidence="3" id="KW-1185">Reference proteome</keyword>
<feature type="chain" id="PRO_5046775103" evidence="1">
    <location>
        <begin position="29"/>
        <end position="108"/>
    </location>
</feature>
<sequence length="108" mass="11522">MSLRSRTLPVLVGAALATGLVAVPAANAAAPVPCAGGAFWKDKGTSDLNDDESWYRHCSHDGKSVLVSADIWAGMALTVQKCVAPNEEFYIAKRPNVLREPSYMGRTC</sequence>
<evidence type="ECO:0000313" key="2">
    <source>
        <dbReference type="EMBL" id="GAA4035853.1"/>
    </source>
</evidence>
<organism evidence="2 3">
    <name type="scientific">Allokutzneria multivorans</name>
    <dbReference type="NCBI Taxonomy" id="1142134"/>
    <lineage>
        <taxon>Bacteria</taxon>
        <taxon>Bacillati</taxon>
        <taxon>Actinomycetota</taxon>
        <taxon>Actinomycetes</taxon>
        <taxon>Pseudonocardiales</taxon>
        <taxon>Pseudonocardiaceae</taxon>
        <taxon>Allokutzneria</taxon>
    </lineage>
</organism>
<evidence type="ECO:0000313" key="3">
    <source>
        <dbReference type="Proteomes" id="UP001501747"/>
    </source>
</evidence>
<dbReference type="Proteomes" id="UP001501747">
    <property type="component" value="Unassembled WGS sequence"/>
</dbReference>
<protein>
    <submittedName>
        <fullName evidence="2">Uncharacterized protein</fullName>
    </submittedName>
</protein>
<proteinExistence type="predicted"/>
<gene>
    <name evidence="2" type="ORF">GCM10022247_71860</name>
</gene>
<dbReference type="EMBL" id="BAABAL010000027">
    <property type="protein sequence ID" value="GAA4035853.1"/>
    <property type="molecule type" value="Genomic_DNA"/>
</dbReference>
<comment type="caution">
    <text evidence="2">The sequence shown here is derived from an EMBL/GenBank/DDBJ whole genome shotgun (WGS) entry which is preliminary data.</text>
</comment>
<reference evidence="3" key="1">
    <citation type="journal article" date="2019" name="Int. J. Syst. Evol. Microbiol.">
        <title>The Global Catalogue of Microorganisms (GCM) 10K type strain sequencing project: providing services to taxonomists for standard genome sequencing and annotation.</title>
        <authorList>
            <consortium name="The Broad Institute Genomics Platform"/>
            <consortium name="The Broad Institute Genome Sequencing Center for Infectious Disease"/>
            <person name="Wu L."/>
            <person name="Ma J."/>
        </authorList>
    </citation>
    <scope>NUCLEOTIDE SEQUENCE [LARGE SCALE GENOMIC DNA]</scope>
    <source>
        <strain evidence="3">JCM 17342</strain>
    </source>
</reference>
<keyword evidence="1" id="KW-0732">Signal</keyword>
<name>A0ABP7U4J2_9PSEU</name>
<accession>A0ABP7U4J2</accession>
<feature type="signal peptide" evidence="1">
    <location>
        <begin position="1"/>
        <end position="28"/>
    </location>
</feature>
<evidence type="ECO:0000256" key="1">
    <source>
        <dbReference type="SAM" id="SignalP"/>
    </source>
</evidence>
<dbReference type="RefSeq" id="WP_344885566.1">
    <property type="nucleotide sequence ID" value="NZ_BAABAL010000027.1"/>
</dbReference>